<dbReference type="EMBL" id="FQTW01000001">
    <property type="protein sequence ID" value="SHE30951.1"/>
    <property type="molecule type" value="Genomic_DNA"/>
</dbReference>
<evidence type="ECO:0000313" key="2">
    <source>
        <dbReference type="EMBL" id="SHE30951.1"/>
    </source>
</evidence>
<keyword evidence="1" id="KW-0732">Signal</keyword>
<evidence type="ECO:0000313" key="3">
    <source>
        <dbReference type="Proteomes" id="UP000184462"/>
    </source>
</evidence>
<reference evidence="2 3" key="1">
    <citation type="submission" date="2016-11" db="EMBL/GenBank/DDBJ databases">
        <authorList>
            <person name="Jaros S."/>
            <person name="Januszkiewicz K."/>
            <person name="Wedrychowicz H."/>
        </authorList>
    </citation>
    <scope>NUCLEOTIDE SEQUENCE [LARGE SCALE GENOMIC DNA]</scope>
    <source>
        <strain evidence="2 3">DSM 25661</strain>
    </source>
</reference>
<gene>
    <name evidence="2" type="ORF">SAMN05444278_101131</name>
</gene>
<protein>
    <recommendedName>
        <fullName evidence="4">DUF4625 domain-containing protein</fullName>
    </recommendedName>
</protein>
<evidence type="ECO:0000256" key="1">
    <source>
        <dbReference type="SAM" id="SignalP"/>
    </source>
</evidence>
<dbReference type="AlphaFoldDB" id="A0A1M4SFJ3"/>
<dbReference type="PROSITE" id="PS51257">
    <property type="entry name" value="PROKAR_LIPOPROTEIN"/>
    <property type="match status" value="1"/>
</dbReference>
<accession>A0A1M4SFJ3</accession>
<dbReference type="Pfam" id="PF15418">
    <property type="entry name" value="DUF4625"/>
    <property type="match status" value="1"/>
</dbReference>
<proteinExistence type="predicted"/>
<dbReference type="STRING" id="1155689.SAMN05444278_101131"/>
<keyword evidence="3" id="KW-1185">Reference proteome</keyword>
<dbReference type="Proteomes" id="UP000184462">
    <property type="component" value="Unassembled WGS sequence"/>
</dbReference>
<sequence length="165" mass="18180">MKNLNKILSLALIAMLTFACSDDDDALDAQAPVIELMEPALNSEFEPGDMLHIHAEITDDVQLSSYRIDIHFGGDGHSHRPVANAEGEHMEWSYDETGTISGTAHSLEKDIEIPHHIMHDGVEHEIEAGDYHIGIFIIDATGNETELFRTIEVHNHAEGGGHDHG</sequence>
<feature type="signal peptide" evidence="1">
    <location>
        <begin position="1"/>
        <end position="21"/>
    </location>
</feature>
<organism evidence="2 3">
    <name type="scientific">Psychroflexus salarius</name>
    <dbReference type="NCBI Taxonomy" id="1155689"/>
    <lineage>
        <taxon>Bacteria</taxon>
        <taxon>Pseudomonadati</taxon>
        <taxon>Bacteroidota</taxon>
        <taxon>Flavobacteriia</taxon>
        <taxon>Flavobacteriales</taxon>
        <taxon>Flavobacteriaceae</taxon>
        <taxon>Psychroflexus</taxon>
    </lineage>
</organism>
<dbReference type="InterPro" id="IPR027829">
    <property type="entry name" value="DUF4625"/>
</dbReference>
<dbReference type="RefSeq" id="WP_073190583.1">
    <property type="nucleotide sequence ID" value="NZ_FQTW01000001.1"/>
</dbReference>
<evidence type="ECO:0008006" key="4">
    <source>
        <dbReference type="Google" id="ProtNLM"/>
    </source>
</evidence>
<feature type="chain" id="PRO_5012047512" description="DUF4625 domain-containing protein" evidence="1">
    <location>
        <begin position="22"/>
        <end position="165"/>
    </location>
</feature>
<dbReference type="OrthoDB" id="670730at2"/>
<name>A0A1M4SFJ3_9FLAO</name>